<evidence type="ECO:0000313" key="6">
    <source>
        <dbReference type="Proteomes" id="UP001610563"/>
    </source>
</evidence>
<gene>
    <name evidence="5" type="ORF">BJX66DRAFT_335411</name>
</gene>
<evidence type="ECO:0000256" key="2">
    <source>
        <dbReference type="RuleBase" id="RU003968"/>
    </source>
</evidence>
<dbReference type="PIRSF" id="PIRSF000137">
    <property type="entry name" value="Alcohol_oxidase"/>
    <property type="match status" value="1"/>
</dbReference>
<dbReference type="PROSITE" id="PS00624">
    <property type="entry name" value="GMC_OXRED_2"/>
    <property type="match status" value="1"/>
</dbReference>
<organism evidence="5 6">
    <name type="scientific">Aspergillus keveii</name>
    <dbReference type="NCBI Taxonomy" id="714993"/>
    <lineage>
        <taxon>Eukaryota</taxon>
        <taxon>Fungi</taxon>
        <taxon>Dikarya</taxon>
        <taxon>Ascomycota</taxon>
        <taxon>Pezizomycotina</taxon>
        <taxon>Eurotiomycetes</taxon>
        <taxon>Eurotiomycetidae</taxon>
        <taxon>Eurotiales</taxon>
        <taxon>Aspergillaceae</taxon>
        <taxon>Aspergillus</taxon>
        <taxon>Aspergillus subgen. Nidulantes</taxon>
    </lineage>
</organism>
<keyword evidence="2" id="KW-0285">Flavoprotein</keyword>
<dbReference type="PANTHER" id="PTHR11552">
    <property type="entry name" value="GLUCOSE-METHANOL-CHOLINE GMC OXIDOREDUCTASE"/>
    <property type="match status" value="1"/>
</dbReference>
<comment type="similarity">
    <text evidence="1 2">Belongs to the GMC oxidoreductase family.</text>
</comment>
<dbReference type="Gene3D" id="3.50.50.60">
    <property type="entry name" value="FAD/NAD(P)-binding domain"/>
    <property type="match status" value="1"/>
</dbReference>
<dbReference type="InterPro" id="IPR012132">
    <property type="entry name" value="GMC_OxRdtase"/>
</dbReference>
<accession>A0ABR4GD44</accession>
<dbReference type="SUPFAM" id="SSF51905">
    <property type="entry name" value="FAD/NAD(P)-binding domain"/>
    <property type="match status" value="1"/>
</dbReference>
<keyword evidence="2" id="KW-0274">FAD</keyword>
<dbReference type="InterPro" id="IPR000172">
    <property type="entry name" value="GMC_OxRdtase_N"/>
</dbReference>
<dbReference type="PROSITE" id="PS00623">
    <property type="entry name" value="GMC_OXRED_1"/>
    <property type="match status" value="1"/>
</dbReference>
<reference evidence="5 6" key="1">
    <citation type="submission" date="2024-07" db="EMBL/GenBank/DDBJ databases">
        <title>Section-level genome sequencing and comparative genomics of Aspergillus sections Usti and Cavernicolus.</title>
        <authorList>
            <consortium name="Lawrence Berkeley National Laboratory"/>
            <person name="Nybo J.L."/>
            <person name="Vesth T.C."/>
            <person name="Theobald S."/>
            <person name="Frisvad J.C."/>
            <person name="Larsen T.O."/>
            <person name="Kjaerboelling I."/>
            <person name="Rothschild-Mancinelli K."/>
            <person name="Lyhne E.K."/>
            <person name="Kogle M.E."/>
            <person name="Barry K."/>
            <person name="Clum A."/>
            <person name="Na H."/>
            <person name="Ledsgaard L."/>
            <person name="Lin J."/>
            <person name="Lipzen A."/>
            <person name="Kuo A."/>
            <person name="Riley R."/>
            <person name="Mondo S."/>
            <person name="Labutti K."/>
            <person name="Haridas S."/>
            <person name="Pangalinan J."/>
            <person name="Salamov A.A."/>
            <person name="Simmons B.A."/>
            <person name="Magnuson J.K."/>
            <person name="Chen J."/>
            <person name="Drula E."/>
            <person name="Henrissat B."/>
            <person name="Wiebenga A."/>
            <person name="Lubbers R.J."/>
            <person name="Gomes A.C."/>
            <person name="Makela M.R."/>
            <person name="Stajich J."/>
            <person name="Grigoriev I.V."/>
            <person name="Mortensen U.H."/>
            <person name="De Vries R.P."/>
            <person name="Baker S.E."/>
            <person name="Andersen M.R."/>
        </authorList>
    </citation>
    <scope>NUCLEOTIDE SEQUENCE [LARGE SCALE GENOMIC DNA]</scope>
    <source>
        <strain evidence="5 6">CBS 209.92</strain>
    </source>
</reference>
<evidence type="ECO:0000259" key="3">
    <source>
        <dbReference type="PROSITE" id="PS00623"/>
    </source>
</evidence>
<dbReference type="PANTHER" id="PTHR11552:SF134">
    <property type="entry name" value="GLUCOSE-METHANOL-CHOLINE OXIDOREDUCTASE N-TERMINAL DOMAIN-CONTAINING PROTEIN"/>
    <property type="match status" value="1"/>
</dbReference>
<feature type="domain" description="Glucose-methanol-choline oxidoreductase N-terminal" evidence="4">
    <location>
        <begin position="255"/>
        <end position="269"/>
    </location>
</feature>
<evidence type="ECO:0000259" key="4">
    <source>
        <dbReference type="PROSITE" id="PS00624"/>
    </source>
</evidence>
<dbReference type="EMBL" id="JBFTWV010000022">
    <property type="protein sequence ID" value="KAL2796955.1"/>
    <property type="molecule type" value="Genomic_DNA"/>
</dbReference>
<dbReference type="SUPFAM" id="SSF54373">
    <property type="entry name" value="FAD-linked reductases, C-terminal domain"/>
    <property type="match status" value="1"/>
</dbReference>
<evidence type="ECO:0000313" key="5">
    <source>
        <dbReference type="EMBL" id="KAL2796955.1"/>
    </source>
</evidence>
<evidence type="ECO:0000256" key="1">
    <source>
        <dbReference type="ARBA" id="ARBA00010790"/>
    </source>
</evidence>
<protein>
    <submittedName>
        <fullName evidence="5">GMC oxidoreductase-domain-containing protein</fullName>
    </submittedName>
</protein>
<dbReference type="Proteomes" id="UP001610563">
    <property type="component" value="Unassembled WGS sequence"/>
</dbReference>
<dbReference type="Gene3D" id="3.30.560.10">
    <property type="entry name" value="Glucose Oxidase, domain 3"/>
    <property type="match status" value="1"/>
</dbReference>
<name>A0ABR4GD44_9EURO</name>
<dbReference type="InterPro" id="IPR036188">
    <property type="entry name" value="FAD/NAD-bd_sf"/>
</dbReference>
<keyword evidence="6" id="KW-1185">Reference proteome</keyword>
<comment type="caution">
    <text evidence="5">The sequence shown here is derived from an EMBL/GenBank/DDBJ whole genome shotgun (WGS) entry which is preliminary data.</text>
</comment>
<dbReference type="InterPro" id="IPR007867">
    <property type="entry name" value="GMC_OxRtase_C"/>
</dbReference>
<dbReference type="Pfam" id="PF00732">
    <property type="entry name" value="GMC_oxred_N"/>
    <property type="match status" value="1"/>
</dbReference>
<proteinExistence type="inferred from homology"/>
<sequence>MSLQQHLHADFIIVGGGTSGCLIASRLATELPDKTVLLIEAGSDTRHLPIRSPEHRYTVPFVFPDLDHGYVTTPQESLGYRRLPYLRGKGLGGSSVVNFMAYHYGPGVEYNRWADQIGDEAWRWECVKEKLHELESYNSAESGHGTSGPIHVSVPSTQDWQTSLVIQGMMDFGHQLHLDINSGNPLGVSMNPSSMGPDGRETSATAFLRPPQSNLSIIYGTMARKVDLVGKQAVGVTLADGRTARASNEVILCAGAIDSPRLLLLSGIGDADQLSAVGVQSRHNLPGVGKNLQDHVGVGIMHRMTPQYLEQQGKPSSTRDSMAVTYTKLNELVASEEFSALDTPTQDHMRQAGVPDFEFAGPSFNLAPHLISDDEPYLSILGVAMNPLSLGEIKLTSADPDDPPHINLGLLSHPFDRRVIMEGVKAMMALHRTSAIRPFWQEEILAPSDEAGIWEYVQANAQPALHAAGSVKMGGSADELACVDRQFRVFGLQYLRVADMSVCPVLLSNHPQSTAYLIGSMAVQKILGDYRSL</sequence>
<feature type="domain" description="Glucose-methanol-choline oxidoreductase N-terminal" evidence="3">
    <location>
        <begin position="88"/>
        <end position="111"/>
    </location>
</feature>
<dbReference type="Pfam" id="PF05199">
    <property type="entry name" value="GMC_oxred_C"/>
    <property type="match status" value="1"/>
</dbReference>